<evidence type="ECO:0000313" key="8">
    <source>
        <dbReference type="EMBL" id="KAF1815328.1"/>
    </source>
</evidence>
<feature type="non-terminal residue" evidence="8">
    <location>
        <position position="1"/>
    </location>
</feature>
<keyword evidence="4" id="KW-0819">tRNA processing</keyword>
<proteinExistence type="inferred from homology"/>
<dbReference type="GO" id="GO:0160148">
    <property type="term" value="F:tRNA pseudouridine(55) synthase activity"/>
    <property type="evidence" value="ECO:0007669"/>
    <property type="project" value="UniProtKB-EC"/>
</dbReference>
<organism evidence="8">
    <name type="scientific">Eremomyces bilateralis CBS 781.70</name>
    <dbReference type="NCBI Taxonomy" id="1392243"/>
    <lineage>
        <taxon>Eukaryota</taxon>
        <taxon>Fungi</taxon>
        <taxon>Dikarya</taxon>
        <taxon>Ascomycota</taxon>
        <taxon>Pezizomycotina</taxon>
        <taxon>Dothideomycetes</taxon>
        <taxon>Dothideomycetes incertae sedis</taxon>
        <taxon>Eremomycetales</taxon>
        <taxon>Eremomycetaceae</taxon>
        <taxon>Eremomyces</taxon>
    </lineage>
</organism>
<evidence type="ECO:0000259" key="7">
    <source>
        <dbReference type="Pfam" id="PF01509"/>
    </source>
</evidence>
<evidence type="ECO:0000256" key="6">
    <source>
        <dbReference type="SAM" id="MobiDB-lite"/>
    </source>
</evidence>
<dbReference type="InterPro" id="IPR020103">
    <property type="entry name" value="PsdUridine_synth_cat_dom_sf"/>
</dbReference>
<dbReference type="EMBL" id="ML975151">
    <property type="protein sequence ID" value="KAF1815328.1"/>
    <property type="molecule type" value="Genomic_DNA"/>
</dbReference>
<evidence type="ECO:0000256" key="2">
    <source>
        <dbReference type="ARBA" id="ARBA00008999"/>
    </source>
</evidence>
<gene>
    <name evidence="8 10" type="ORF">P152DRAFT_390182</name>
</gene>
<sequence>LAIHKPPEKTSAQILRDVKPQFNKSDLFAPWFAAEQERHAQDPTWKKKYKRKGGFDIKIGHGGTLDPMATGVLIVGVGRGTKSLSNFLGCTKSYEATLLFGAATDTYDSTGKIVKRAPYAHLTRDTVEKALEQFRGKIMQRPPIFSALRVNGKRMYEYAREGKELPREIVERPVEVIELEVVEWMEGGTHDFKYPEEEADAETKKAAEALIGSGLDRADDGKDGEVKEKSSGQEEHQEKDSHAEGDPTDPTITTLPEDTTDPTIKTPLPEAGDSTSAAAQATPETPEQSAPPAVKLRMTVTSGFYVRSLCHNLAEAVGSLGMMSALVRSRQGDFELGKNVVEYEEFEKGEEVWGPQVRSMLTDWQEKCAAAQADEEG</sequence>
<dbReference type="EC" id="5.4.99.25" evidence="3"/>
<evidence type="ECO:0000256" key="4">
    <source>
        <dbReference type="ARBA" id="ARBA00022694"/>
    </source>
</evidence>
<dbReference type="Pfam" id="PF01509">
    <property type="entry name" value="TruB_N"/>
    <property type="match status" value="1"/>
</dbReference>
<reference evidence="8 10" key="1">
    <citation type="submission" date="2020-01" db="EMBL/GenBank/DDBJ databases">
        <authorList>
            <consortium name="DOE Joint Genome Institute"/>
            <person name="Haridas S."/>
            <person name="Albert R."/>
            <person name="Binder M."/>
            <person name="Bloem J."/>
            <person name="Labutti K."/>
            <person name="Salamov A."/>
            <person name="Andreopoulos B."/>
            <person name="Baker S.E."/>
            <person name="Barry K."/>
            <person name="Bills G."/>
            <person name="Bluhm B.H."/>
            <person name="Cannon C."/>
            <person name="Castanera R."/>
            <person name="Culley D.E."/>
            <person name="Daum C."/>
            <person name="Ezra D."/>
            <person name="Gonzalez J.B."/>
            <person name="Henrissat B."/>
            <person name="Kuo A."/>
            <person name="Liang C."/>
            <person name="Lipzen A."/>
            <person name="Lutzoni F."/>
            <person name="Magnuson J."/>
            <person name="Mondo S."/>
            <person name="Nolan M."/>
            <person name="Ohm R."/>
            <person name="Pangilinan J."/>
            <person name="Park H.-J."/>
            <person name="Ramirez L."/>
            <person name="Alfaro M."/>
            <person name="Sun H."/>
            <person name="Tritt A."/>
            <person name="Yoshinaga Y."/>
            <person name="Zwiers L.-H."/>
            <person name="Turgeon B.G."/>
            <person name="Goodwin S.B."/>
            <person name="Spatafora J.W."/>
            <person name="Crous P.W."/>
            <person name="Grigoriev I.V."/>
        </authorList>
    </citation>
    <scope>NUCLEOTIDE SEQUENCE</scope>
    <source>
        <strain evidence="8 10">CBS 781.70</strain>
    </source>
</reference>
<evidence type="ECO:0000256" key="3">
    <source>
        <dbReference type="ARBA" id="ARBA00012787"/>
    </source>
</evidence>
<reference evidence="10" key="2">
    <citation type="submission" date="2020-04" db="EMBL/GenBank/DDBJ databases">
        <authorList>
            <consortium name="NCBI Genome Project"/>
        </authorList>
    </citation>
    <scope>NUCLEOTIDE SEQUENCE</scope>
    <source>
        <strain evidence="10">CBS 781.70</strain>
    </source>
</reference>
<dbReference type="Proteomes" id="UP000504638">
    <property type="component" value="Unplaced"/>
</dbReference>
<dbReference type="InterPro" id="IPR002501">
    <property type="entry name" value="PsdUridine_synth_N"/>
</dbReference>
<reference evidence="10" key="3">
    <citation type="submission" date="2025-04" db="UniProtKB">
        <authorList>
            <consortium name="RefSeq"/>
        </authorList>
    </citation>
    <scope>IDENTIFICATION</scope>
    <source>
        <strain evidence="10">CBS 781.70</strain>
    </source>
</reference>
<keyword evidence="5" id="KW-0413">Isomerase</keyword>
<feature type="compositionally biased region" description="Basic and acidic residues" evidence="6">
    <location>
        <begin position="216"/>
        <end position="245"/>
    </location>
</feature>
<evidence type="ECO:0000256" key="1">
    <source>
        <dbReference type="ARBA" id="ARBA00001166"/>
    </source>
</evidence>
<dbReference type="RefSeq" id="XP_033536959.1">
    <property type="nucleotide sequence ID" value="XM_033676030.1"/>
</dbReference>
<dbReference type="InterPro" id="IPR014780">
    <property type="entry name" value="tRNA_psdUridine_synth_TruB"/>
</dbReference>
<comment type="catalytic activity">
    <reaction evidence="1">
        <text>a uridine in mRNA = a pseudouridine in mRNA</text>
        <dbReference type="Rhea" id="RHEA:56644"/>
        <dbReference type="Rhea" id="RHEA-COMP:14658"/>
        <dbReference type="Rhea" id="RHEA-COMP:14659"/>
        <dbReference type="ChEBI" id="CHEBI:65314"/>
        <dbReference type="ChEBI" id="CHEBI:65315"/>
    </reaction>
</comment>
<feature type="compositionally biased region" description="Polar residues" evidence="6">
    <location>
        <begin position="250"/>
        <end position="263"/>
    </location>
</feature>
<feature type="domain" description="Pseudouridine synthase II N-terminal" evidence="7">
    <location>
        <begin position="56"/>
        <end position="186"/>
    </location>
</feature>
<dbReference type="HAMAP" id="MF_01080">
    <property type="entry name" value="TruB_bact"/>
    <property type="match status" value="1"/>
</dbReference>
<evidence type="ECO:0000313" key="9">
    <source>
        <dbReference type="Proteomes" id="UP000504638"/>
    </source>
</evidence>
<dbReference type="AlphaFoldDB" id="A0A6G1GB61"/>
<dbReference type="SUPFAM" id="SSF55120">
    <property type="entry name" value="Pseudouridine synthase"/>
    <property type="match status" value="1"/>
</dbReference>
<dbReference type="PANTHER" id="PTHR13767">
    <property type="entry name" value="TRNA-PSEUDOURIDINE SYNTHASE"/>
    <property type="match status" value="1"/>
</dbReference>
<dbReference type="GO" id="GO:1990481">
    <property type="term" value="P:mRNA pseudouridine synthesis"/>
    <property type="evidence" value="ECO:0007669"/>
    <property type="project" value="TreeGrafter"/>
</dbReference>
<evidence type="ECO:0000256" key="5">
    <source>
        <dbReference type="ARBA" id="ARBA00023235"/>
    </source>
</evidence>
<feature type="compositionally biased region" description="Polar residues" evidence="6">
    <location>
        <begin position="273"/>
        <end position="288"/>
    </location>
</feature>
<dbReference type="PANTHER" id="PTHR13767:SF2">
    <property type="entry name" value="PSEUDOURIDYLATE SYNTHASE TRUB1"/>
    <property type="match status" value="1"/>
</dbReference>
<dbReference type="GO" id="GO:0006400">
    <property type="term" value="P:tRNA modification"/>
    <property type="evidence" value="ECO:0007669"/>
    <property type="project" value="TreeGrafter"/>
</dbReference>
<keyword evidence="9" id="KW-1185">Reference proteome</keyword>
<name>A0A6G1GB61_9PEZI</name>
<dbReference type="GO" id="GO:0003723">
    <property type="term" value="F:RNA binding"/>
    <property type="evidence" value="ECO:0007669"/>
    <property type="project" value="InterPro"/>
</dbReference>
<accession>A0A6G1GB61</accession>
<dbReference type="OrthoDB" id="9995526at2759"/>
<dbReference type="GeneID" id="54416600"/>
<dbReference type="GO" id="GO:0005634">
    <property type="term" value="C:nucleus"/>
    <property type="evidence" value="ECO:0007669"/>
    <property type="project" value="TreeGrafter"/>
</dbReference>
<protein>
    <recommendedName>
        <fullName evidence="3">tRNA pseudouridine(55) synthase</fullName>
        <ecNumber evidence="3">5.4.99.25</ecNumber>
    </recommendedName>
</protein>
<dbReference type="Gene3D" id="3.30.2350.10">
    <property type="entry name" value="Pseudouridine synthase"/>
    <property type="match status" value="1"/>
</dbReference>
<comment type="similarity">
    <text evidence="2">Belongs to the pseudouridine synthase TruB family.</text>
</comment>
<evidence type="ECO:0000313" key="10">
    <source>
        <dbReference type="RefSeq" id="XP_033536959.1"/>
    </source>
</evidence>
<feature type="region of interest" description="Disordered" evidence="6">
    <location>
        <begin position="212"/>
        <end position="292"/>
    </location>
</feature>